<evidence type="ECO:0000256" key="1">
    <source>
        <dbReference type="SAM" id="Phobius"/>
    </source>
</evidence>
<proteinExistence type="predicted"/>
<reference evidence="2 3" key="1">
    <citation type="submission" date="2019-02" db="EMBL/GenBank/DDBJ databases">
        <title>Deep-cultivation of Planctomycetes and their phenomic and genomic characterization uncovers novel biology.</title>
        <authorList>
            <person name="Wiegand S."/>
            <person name="Jogler M."/>
            <person name="Boedeker C."/>
            <person name="Pinto D."/>
            <person name="Vollmers J."/>
            <person name="Rivas-Marin E."/>
            <person name="Kohn T."/>
            <person name="Peeters S.H."/>
            <person name="Heuer A."/>
            <person name="Rast P."/>
            <person name="Oberbeckmann S."/>
            <person name="Bunk B."/>
            <person name="Jeske O."/>
            <person name="Meyerdierks A."/>
            <person name="Storesund J.E."/>
            <person name="Kallscheuer N."/>
            <person name="Luecker S."/>
            <person name="Lage O.M."/>
            <person name="Pohl T."/>
            <person name="Merkel B.J."/>
            <person name="Hornburger P."/>
            <person name="Mueller R.-W."/>
            <person name="Bruemmer F."/>
            <person name="Labrenz M."/>
            <person name="Spormann A.M."/>
            <person name="Op Den Camp H."/>
            <person name="Overmann J."/>
            <person name="Amann R."/>
            <person name="Jetten M.S.M."/>
            <person name="Mascher T."/>
            <person name="Medema M.H."/>
            <person name="Devos D.P."/>
            <person name="Kaster A.-K."/>
            <person name="Ovreas L."/>
            <person name="Rohde M."/>
            <person name="Galperin M.Y."/>
            <person name="Jogler C."/>
        </authorList>
    </citation>
    <scope>NUCLEOTIDE SEQUENCE [LARGE SCALE GENOMIC DNA]</scope>
    <source>
        <strain evidence="2 3">CA13</strain>
    </source>
</reference>
<keyword evidence="3" id="KW-1185">Reference proteome</keyword>
<keyword evidence="1" id="KW-0812">Transmembrane</keyword>
<keyword evidence="1" id="KW-0472">Membrane</keyword>
<name>A0A5C5ZC12_9BACT</name>
<protein>
    <submittedName>
        <fullName evidence="2">Uncharacterized protein</fullName>
    </submittedName>
</protein>
<accession>A0A5C5ZC12</accession>
<sequence length="106" mass="11355">MDRCLYSGATSPKAASLLSFPYVDSIFPFPLFDSFFSSNQFPMNASRVVALFVLVPVLSFCLVGCGGSGSTESVSQDDLSSYVESIPEEHRSATVDGGFGDDYVSE</sequence>
<dbReference type="AlphaFoldDB" id="A0A5C5ZC12"/>
<evidence type="ECO:0000313" key="3">
    <source>
        <dbReference type="Proteomes" id="UP000315010"/>
    </source>
</evidence>
<evidence type="ECO:0000313" key="2">
    <source>
        <dbReference type="EMBL" id="TWT84680.1"/>
    </source>
</evidence>
<comment type="caution">
    <text evidence="2">The sequence shown here is derived from an EMBL/GenBank/DDBJ whole genome shotgun (WGS) entry which is preliminary data.</text>
</comment>
<gene>
    <name evidence="2" type="ORF">CA13_61600</name>
</gene>
<feature type="transmembrane region" description="Helical" evidence="1">
    <location>
        <begin position="48"/>
        <end position="69"/>
    </location>
</feature>
<dbReference type="EMBL" id="SJPJ01000001">
    <property type="protein sequence ID" value="TWT84680.1"/>
    <property type="molecule type" value="Genomic_DNA"/>
</dbReference>
<keyword evidence="1" id="KW-1133">Transmembrane helix</keyword>
<organism evidence="2 3">
    <name type="scientific">Novipirellula herctigrandis</name>
    <dbReference type="NCBI Taxonomy" id="2527986"/>
    <lineage>
        <taxon>Bacteria</taxon>
        <taxon>Pseudomonadati</taxon>
        <taxon>Planctomycetota</taxon>
        <taxon>Planctomycetia</taxon>
        <taxon>Pirellulales</taxon>
        <taxon>Pirellulaceae</taxon>
        <taxon>Novipirellula</taxon>
    </lineage>
</organism>
<dbReference type="Proteomes" id="UP000315010">
    <property type="component" value="Unassembled WGS sequence"/>
</dbReference>